<keyword evidence="1" id="KW-0175">Coiled coil</keyword>
<gene>
    <name evidence="2" type="ORF">CLV97_1439</name>
</gene>
<feature type="coiled-coil region" evidence="1">
    <location>
        <begin position="533"/>
        <end position="582"/>
    </location>
</feature>
<evidence type="ECO:0000256" key="1">
    <source>
        <dbReference type="SAM" id="Coils"/>
    </source>
</evidence>
<comment type="caution">
    <text evidence="2">The sequence shown here is derived from an EMBL/GenBank/DDBJ whole genome shotgun (WGS) entry which is preliminary data.</text>
</comment>
<accession>A0A2T0LA42</accession>
<proteinExistence type="predicted"/>
<organism evidence="2 3">
    <name type="scientific">Planifilum fimeticola</name>
    <dbReference type="NCBI Taxonomy" id="201975"/>
    <lineage>
        <taxon>Bacteria</taxon>
        <taxon>Bacillati</taxon>
        <taxon>Bacillota</taxon>
        <taxon>Bacilli</taxon>
        <taxon>Bacillales</taxon>
        <taxon>Thermoactinomycetaceae</taxon>
        <taxon>Planifilum</taxon>
    </lineage>
</organism>
<name>A0A2T0LA42_9BACL</name>
<evidence type="ECO:0000313" key="3">
    <source>
        <dbReference type="Proteomes" id="UP000237797"/>
    </source>
</evidence>
<dbReference type="Gene3D" id="3.40.50.300">
    <property type="entry name" value="P-loop containing nucleotide triphosphate hydrolases"/>
    <property type="match status" value="2"/>
</dbReference>
<dbReference type="SUPFAM" id="SSF52540">
    <property type="entry name" value="P-loop containing nucleoside triphosphate hydrolases"/>
    <property type="match status" value="1"/>
</dbReference>
<dbReference type="RefSeq" id="WP_106346710.1">
    <property type="nucleotide sequence ID" value="NZ_PVNE01000043.1"/>
</dbReference>
<dbReference type="NCBIfam" id="TIGR02680">
    <property type="entry name" value="TIGR02680 family protein"/>
    <property type="match status" value="1"/>
</dbReference>
<dbReference type="Pfam" id="PF13558">
    <property type="entry name" value="SbcC_Walker_B"/>
    <property type="match status" value="1"/>
</dbReference>
<feature type="coiled-coil region" evidence="1">
    <location>
        <begin position="866"/>
        <end position="928"/>
    </location>
</feature>
<dbReference type="InterPro" id="IPR027417">
    <property type="entry name" value="P-loop_NTPase"/>
</dbReference>
<protein>
    <submittedName>
        <fullName evidence="2">Uncharacterized protein (TIGR02680 family)</fullName>
    </submittedName>
</protein>
<dbReference type="InterPro" id="IPR013496">
    <property type="entry name" value="CHP02680"/>
</dbReference>
<sequence>MNGRWRLNRAGIFNFWYYDEEIFPFSDGKLLLRGTNGSGKSVTMQSLIPLLLDGKKSPDRLDPFGSRARRIEDYLLGEKGVVDRDERTGYLYLEYRRRGTEQTLTTGIGIRIRRNGPLQFWGFLVTDGRRIGEDFFLYKTEPDGSGGIQKIPLTRWELEARIGDGGAVVQSQREYMELVNRHLFGFHTLEAFEDLIKLLIQLRSPKLSKDFKPTVIYEILHESLPPLTDEELRPLSDTIEAMDQIRSELDQLVRERRSLDRLCRQYDQYNRAVLAEKAEGWIRAADLAARLKREKERLRREMAEGAERLAELERRLEETKREGKVLAAERDALMRHDVFRAEKEKAELEQKLKDRERTRRHKEELLKQKERKERELDEQIRREEENRHRLRKEIGERLEEMDALAEEAAFAAHLLSTADYRRNTGKPFSFCLWEREARQHDERLNRVLTILREESRMKERYAEAEAELGEARRQWDLSRVEEKKWAELLEEERAGWIAAVYRWNVENRELRLDEEALRLLSRRVADFPEQMDREQLRESLTAAVEEVRRSIREEMFRLDHRIGQLEAEMKGVEQAIEEWRAKKDPEPPRHPDTEQVRRELRERGIPFVPFYAAVEFRDAVSAAERERIESALMQMGILDALIVPSAMLEAGGEAVRHDRVLKPAPHLLAPTLADYLYPVEGEGMPVPAEDVDRVLRSIRIGEGSEEETAVLPDGTYRIGPIRGHAPREAQAVYIGKEARRQYRLREIARLEAERDRLLRERDEWAERRREHAARLERLEKEYRRFPDDKGIRDAFSEWDRARREAAAAEREVEKRNEKLKEAHARWQRVKALLREQAQGIDLPAKESAYAAAVEGMRTYRDRLGEVRRLDEQLEDSRRRQALLELNREEVIADVDELKGELRFICDELETARLRLEQVNQRLEAMGAEAIRARIAGVERRLRELPREEETLIRDTEKLKAKQAERERELIRCEEEERRADRLLASWTEVFREEDRLQRSFVPRSEAEMEGSDGEAPTADRARAVLARWKREGAPERDKAAEGLNRLFHQEQAALVEYRLTQQTLFEDVEVPEEPDGTGEEAVGDSWRLRWEELRTKTRRLLLSMEYEGARVSPYAVRARVEEAIHRKEQILAEKDRELFEEIILNNVGKIIRARIRRAERWVEEMNRLMEARDTSSGLTFSIRWKPRPAEHEDELDTRELVELLMRDPRVMKESDITRIATHFRTKIARAKAMQEEGENFHRLIKEILDYRRWFSFTLYCRREGEPRRELTNHVFYTFSGGEKAMAMYIPLFSAAHSRYAEARPDAPRIISLDEAFAGVDENNIRDMFDLLEELDFDYIMNSQALWGDYDTVSSLSICELVRPKNAPCVTVIRYRWNGKERFLQADAEAAAAGAEGGR</sequence>
<feature type="coiled-coil region" evidence="1">
    <location>
        <begin position="235"/>
        <end position="407"/>
    </location>
</feature>
<reference evidence="2 3" key="1">
    <citation type="submission" date="2018-03" db="EMBL/GenBank/DDBJ databases">
        <title>Genomic Encyclopedia of Archaeal and Bacterial Type Strains, Phase II (KMG-II): from individual species to whole genera.</title>
        <authorList>
            <person name="Goeker M."/>
        </authorList>
    </citation>
    <scope>NUCLEOTIDE SEQUENCE [LARGE SCALE GENOMIC DNA]</scope>
    <source>
        <strain evidence="2 3">DSM 44946</strain>
    </source>
</reference>
<feature type="coiled-coil region" evidence="1">
    <location>
        <begin position="747"/>
        <end position="836"/>
    </location>
</feature>
<dbReference type="Proteomes" id="UP000237797">
    <property type="component" value="Unassembled WGS sequence"/>
</dbReference>
<dbReference type="EMBL" id="PVNE01000043">
    <property type="protein sequence ID" value="PRX38625.1"/>
    <property type="molecule type" value="Genomic_DNA"/>
</dbReference>
<evidence type="ECO:0000313" key="2">
    <source>
        <dbReference type="EMBL" id="PRX38625.1"/>
    </source>
</evidence>
<keyword evidence="3" id="KW-1185">Reference proteome</keyword>